<reference evidence="3" key="1">
    <citation type="journal article" date="2019" name="Int. J. Syst. Evol. Microbiol.">
        <title>The Global Catalogue of Microorganisms (GCM) 10K type strain sequencing project: providing services to taxonomists for standard genome sequencing and annotation.</title>
        <authorList>
            <consortium name="The Broad Institute Genomics Platform"/>
            <consortium name="The Broad Institute Genome Sequencing Center for Infectious Disease"/>
            <person name="Wu L."/>
            <person name="Ma J."/>
        </authorList>
    </citation>
    <scope>NUCLEOTIDE SEQUENCE [LARGE SCALE GENOMIC DNA]</scope>
    <source>
        <strain evidence="3">CECT 8531</strain>
    </source>
</reference>
<protein>
    <submittedName>
        <fullName evidence="2">Multiprotein-bridging factor 1 family protein</fullName>
    </submittedName>
</protein>
<accession>A0ABV8RIX8</accession>
<name>A0ABV8RIX8_9SPHN</name>
<dbReference type="InterPro" id="IPR010982">
    <property type="entry name" value="Lambda_DNA-bd_dom_sf"/>
</dbReference>
<dbReference type="Pfam" id="PF01381">
    <property type="entry name" value="HTH_3"/>
    <property type="match status" value="1"/>
</dbReference>
<evidence type="ECO:0000313" key="3">
    <source>
        <dbReference type="Proteomes" id="UP001595887"/>
    </source>
</evidence>
<dbReference type="EMBL" id="JBHSDH010000013">
    <property type="protein sequence ID" value="MFC4293343.1"/>
    <property type="molecule type" value="Genomic_DNA"/>
</dbReference>
<dbReference type="InterPro" id="IPR001387">
    <property type="entry name" value="Cro/C1-type_HTH"/>
</dbReference>
<proteinExistence type="predicted"/>
<evidence type="ECO:0000259" key="1">
    <source>
        <dbReference type="PROSITE" id="PS50943"/>
    </source>
</evidence>
<evidence type="ECO:0000313" key="2">
    <source>
        <dbReference type="EMBL" id="MFC4293343.1"/>
    </source>
</evidence>
<dbReference type="CDD" id="cd00093">
    <property type="entry name" value="HTH_XRE"/>
    <property type="match status" value="1"/>
</dbReference>
<dbReference type="PROSITE" id="PS50943">
    <property type="entry name" value="HTH_CROC1"/>
    <property type="match status" value="1"/>
</dbReference>
<feature type="domain" description="HTH cro/C1-type" evidence="1">
    <location>
        <begin position="13"/>
        <end position="67"/>
    </location>
</feature>
<sequence length="246" mass="27233">MTDIDADLVSQKIREEIARRRLSRQQLADMAKISLSTLEKALTGKRAFTLSTVIRIEEALSTSLRGKNTGVPAGMEGSGELAPFYLGSYSHEGIKWIEGQYLTIRPSFSNPDDVYSYIITIRWNDDASYLEFAETSREDANFEQTGRVSMPNLSGHIYLVTNDNGQYRLMVLGRPTIDGTLFGLLTTLQVGHGSQLVPVSSPVALVKYNRMAGAAIGSVKPGMPHYDSYRSLIDSALAKDYVRFHS</sequence>
<organism evidence="2 3">
    <name type="scientific">Sphingorhabdus arenilitoris</name>
    <dbReference type="NCBI Taxonomy" id="1490041"/>
    <lineage>
        <taxon>Bacteria</taxon>
        <taxon>Pseudomonadati</taxon>
        <taxon>Pseudomonadota</taxon>
        <taxon>Alphaproteobacteria</taxon>
        <taxon>Sphingomonadales</taxon>
        <taxon>Sphingomonadaceae</taxon>
        <taxon>Sphingorhabdus</taxon>
    </lineage>
</organism>
<gene>
    <name evidence="2" type="ORF">ACFOWX_13040</name>
</gene>
<dbReference type="Gene3D" id="1.10.260.40">
    <property type="entry name" value="lambda repressor-like DNA-binding domains"/>
    <property type="match status" value="1"/>
</dbReference>
<dbReference type="SUPFAM" id="SSF47413">
    <property type="entry name" value="lambda repressor-like DNA-binding domains"/>
    <property type="match status" value="1"/>
</dbReference>
<dbReference type="Proteomes" id="UP001595887">
    <property type="component" value="Unassembled WGS sequence"/>
</dbReference>
<dbReference type="SMART" id="SM00530">
    <property type="entry name" value="HTH_XRE"/>
    <property type="match status" value="1"/>
</dbReference>
<comment type="caution">
    <text evidence="2">The sequence shown here is derived from an EMBL/GenBank/DDBJ whole genome shotgun (WGS) entry which is preliminary data.</text>
</comment>
<dbReference type="RefSeq" id="WP_381424806.1">
    <property type="nucleotide sequence ID" value="NZ_JBHSDH010000013.1"/>
</dbReference>
<keyword evidence="3" id="KW-1185">Reference proteome</keyword>